<dbReference type="InterPro" id="IPR013424">
    <property type="entry name" value="Ice-binding_C"/>
</dbReference>
<dbReference type="NCBIfam" id="TIGR02595">
    <property type="entry name" value="PEP_CTERM"/>
    <property type="match status" value="1"/>
</dbReference>
<dbReference type="RefSeq" id="WP_197528917.1">
    <property type="nucleotide sequence ID" value="NZ_CP036278.1"/>
</dbReference>
<evidence type="ECO:0000313" key="4">
    <source>
        <dbReference type="Proteomes" id="UP000315750"/>
    </source>
</evidence>
<evidence type="ECO:0000259" key="2">
    <source>
        <dbReference type="Pfam" id="PF07589"/>
    </source>
</evidence>
<evidence type="ECO:0000256" key="1">
    <source>
        <dbReference type="SAM" id="SignalP"/>
    </source>
</evidence>
<keyword evidence="1" id="KW-0732">Signal</keyword>
<dbReference type="Pfam" id="PF07589">
    <property type="entry name" value="PEP-CTERM"/>
    <property type="match status" value="1"/>
</dbReference>
<dbReference type="EMBL" id="CP036278">
    <property type="protein sequence ID" value="QDU54822.1"/>
    <property type="molecule type" value="Genomic_DNA"/>
</dbReference>
<proteinExistence type="predicted"/>
<gene>
    <name evidence="3" type="ORF">Pan181_10050</name>
</gene>
<evidence type="ECO:0000313" key="3">
    <source>
        <dbReference type="EMBL" id="QDU54822.1"/>
    </source>
</evidence>
<dbReference type="AlphaFoldDB" id="A0A518AJC1"/>
<dbReference type="Proteomes" id="UP000315750">
    <property type="component" value="Chromosome"/>
</dbReference>
<sequence length="251" mass="25752" precursor="true">MNYGRFSALLAAVAAMAIANQASAAVIDDFSSDSSGDYIQSLVLDQNATGDTVLDIAGGVARVTKSAGTEAEQNVFLRSDYGIAVGETLRVDVNVPAVGGNQDFGIAIATTDDPADAVWTSGTADARQGILYSYVKAGSGQVRTDGYDAATGAGLGNFSADVDVTTVTGLYITRTGPLMFDAGYTTASGDALINSYLVDSADFGSAVGFYSDMRAVATLGEFDNLRVVPEPSTLLLAGLGLAGLAVARRRK</sequence>
<dbReference type="KEGG" id="amuc:Pan181_10050"/>
<feature type="chain" id="PRO_5021869075" evidence="1">
    <location>
        <begin position="25"/>
        <end position="251"/>
    </location>
</feature>
<keyword evidence="4" id="KW-1185">Reference proteome</keyword>
<protein>
    <submittedName>
        <fullName evidence="3">PEP-CTERM motif protein</fullName>
    </submittedName>
</protein>
<feature type="signal peptide" evidence="1">
    <location>
        <begin position="1"/>
        <end position="24"/>
    </location>
</feature>
<name>A0A518AJC1_9BACT</name>
<accession>A0A518AJC1</accession>
<reference evidence="3 4" key="1">
    <citation type="submission" date="2019-02" db="EMBL/GenBank/DDBJ databases">
        <title>Deep-cultivation of Planctomycetes and their phenomic and genomic characterization uncovers novel biology.</title>
        <authorList>
            <person name="Wiegand S."/>
            <person name="Jogler M."/>
            <person name="Boedeker C."/>
            <person name="Pinto D."/>
            <person name="Vollmers J."/>
            <person name="Rivas-Marin E."/>
            <person name="Kohn T."/>
            <person name="Peeters S.H."/>
            <person name="Heuer A."/>
            <person name="Rast P."/>
            <person name="Oberbeckmann S."/>
            <person name="Bunk B."/>
            <person name="Jeske O."/>
            <person name="Meyerdierks A."/>
            <person name="Storesund J.E."/>
            <person name="Kallscheuer N."/>
            <person name="Luecker S."/>
            <person name="Lage O.M."/>
            <person name="Pohl T."/>
            <person name="Merkel B.J."/>
            <person name="Hornburger P."/>
            <person name="Mueller R.-W."/>
            <person name="Bruemmer F."/>
            <person name="Labrenz M."/>
            <person name="Spormann A.M."/>
            <person name="Op den Camp H."/>
            <person name="Overmann J."/>
            <person name="Amann R."/>
            <person name="Jetten M.S.M."/>
            <person name="Mascher T."/>
            <person name="Medema M.H."/>
            <person name="Devos D.P."/>
            <person name="Kaster A.-K."/>
            <person name="Ovreas L."/>
            <person name="Rohde M."/>
            <person name="Galperin M.Y."/>
            <person name="Jogler C."/>
        </authorList>
    </citation>
    <scope>NUCLEOTIDE SEQUENCE [LARGE SCALE GENOMIC DNA]</scope>
    <source>
        <strain evidence="3 4">Pan181</strain>
    </source>
</reference>
<feature type="domain" description="Ice-binding protein C-terminal" evidence="2">
    <location>
        <begin position="228"/>
        <end position="250"/>
    </location>
</feature>
<organism evidence="3 4">
    <name type="scientific">Aeoliella mucimassa</name>
    <dbReference type="NCBI Taxonomy" id="2527972"/>
    <lineage>
        <taxon>Bacteria</taxon>
        <taxon>Pseudomonadati</taxon>
        <taxon>Planctomycetota</taxon>
        <taxon>Planctomycetia</taxon>
        <taxon>Pirellulales</taxon>
        <taxon>Lacipirellulaceae</taxon>
        <taxon>Aeoliella</taxon>
    </lineage>
</organism>